<dbReference type="GO" id="GO:0046872">
    <property type="term" value="F:metal ion binding"/>
    <property type="evidence" value="ECO:0007669"/>
    <property type="project" value="UniProtKB-KW"/>
</dbReference>
<dbReference type="CDD" id="cd00454">
    <property type="entry name" value="TrHb1_N"/>
    <property type="match status" value="1"/>
</dbReference>
<dbReference type="GO" id="GO:0020037">
    <property type="term" value="F:heme binding"/>
    <property type="evidence" value="ECO:0007669"/>
    <property type="project" value="InterPro"/>
</dbReference>
<dbReference type="InterPro" id="IPR009050">
    <property type="entry name" value="Globin-like_sf"/>
</dbReference>
<protein>
    <submittedName>
        <fullName evidence="7">Hemoglobin</fullName>
    </submittedName>
</protein>
<keyword evidence="1" id="KW-0813">Transport</keyword>
<reference evidence="7 8" key="1">
    <citation type="submission" date="2018-10" db="EMBL/GenBank/DDBJ databases">
        <title>Sequencing the genomes of 1000 actinobacteria strains.</title>
        <authorList>
            <person name="Klenk H.-P."/>
        </authorList>
    </citation>
    <scope>NUCLEOTIDE SEQUENCE [LARGE SCALE GENOMIC DNA]</scope>
    <source>
        <strain evidence="7 8">DSM 45175</strain>
    </source>
</reference>
<evidence type="ECO:0000256" key="6">
    <source>
        <dbReference type="SAM" id="MobiDB-lite"/>
    </source>
</evidence>
<evidence type="ECO:0000313" key="7">
    <source>
        <dbReference type="EMBL" id="RKR93177.1"/>
    </source>
</evidence>
<proteinExistence type="predicted"/>
<keyword evidence="2 5" id="KW-0349">Heme</keyword>
<comment type="caution">
    <text evidence="7">The sequence shown here is derived from an EMBL/GenBank/DDBJ whole genome shotgun (WGS) entry which is preliminary data.</text>
</comment>
<feature type="binding site" description="distal binding residue" evidence="5">
    <location>
        <position position="99"/>
    </location>
    <ligand>
        <name>heme</name>
        <dbReference type="ChEBI" id="CHEBI:30413"/>
    </ligand>
    <ligandPart>
        <name>Fe</name>
        <dbReference type="ChEBI" id="CHEBI:18248"/>
    </ligandPart>
</feature>
<dbReference type="InterPro" id="IPR012292">
    <property type="entry name" value="Globin/Proto"/>
</dbReference>
<evidence type="ECO:0000256" key="5">
    <source>
        <dbReference type="PIRSR" id="PIRSR601486-1"/>
    </source>
</evidence>
<evidence type="ECO:0000313" key="8">
    <source>
        <dbReference type="Proteomes" id="UP000277671"/>
    </source>
</evidence>
<evidence type="ECO:0000256" key="1">
    <source>
        <dbReference type="ARBA" id="ARBA00022448"/>
    </source>
</evidence>
<keyword evidence="4 5" id="KW-0408">Iron</keyword>
<dbReference type="RefSeq" id="WP_246017456.1">
    <property type="nucleotide sequence ID" value="NZ_RBKT01000001.1"/>
</dbReference>
<dbReference type="GO" id="GO:0019825">
    <property type="term" value="F:oxygen binding"/>
    <property type="evidence" value="ECO:0007669"/>
    <property type="project" value="InterPro"/>
</dbReference>
<feature type="compositionally biased region" description="Polar residues" evidence="6">
    <location>
        <begin position="1"/>
        <end position="13"/>
    </location>
</feature>
<dbReference type="Gene3D" id="1.10.490.10">
    <property type="entry name" value="Globins"/>
    <property type="match status" value="1"/>
</dbReference>
<keyword evidence="8" id="KW-1185">Reference proteome</keyword>
<feature type="region of interest" description="Disordered" evidence="6">
    <location>
        <begin position="1"/>
        <end position="30"/>
    </location>
</feature>
<evidence type="ECO:0000256" key="4">
    <source>
        <dbReference type="ARBA" id="ARBA00023004"/>
    </source>
</evidence>
<dbReference type="AlphaFoldDB" id="A0A495JW31"/>
<organism evidence="7 8">
    <name type="scientific">Micromonospora pisi</name>
    <dbReference type="NCBI Taxonomy" id="589240"/>
    <lineage>
        <taxon>Bacteria</taxon>
        <taxon>Bacillati</taxon>
        <taxon>Actinomycetota</taxon>
        <taxon>Actinomycetes</taxon>
        <taxon>Micromonosporales</taxon>
        <taxon>Micromonosporaceae</taxon>
        <taxon>Micromonospora</taxon>
    </lineage>
</organism>
<dbReference type="Proteomes" id="UP000277671">
    <property type="component" value="Unassembled WGS sequence"/>
</dbReference>
<gene>
    <name evidence="7" type="ORF">BDK92_7698</name>
</gene>
<keyword evidence="3 5" id="KW-0479">Metal-binding</keyword>
<dbReference type="InterPro" id="IPR001486">
    <property type="entry name" value="Hemoglobin_trunc"/>
</dbReference>
<evidence type="ECO:0000256" key="2">
    <source>
        <dbReference type="ARBA" id="ARBA00022617"/>
    </source>
</evidence>
<name>A0A495JW31_9ACTN</name>
<accession>A0A495JW31</accession>
<evidence type="ECO:0000256" key="3">
    <source>
        <dbReference type="ARBA" id="ARBA00022723"/>
    </source>
</evidence>
<feature type="binding site" description="distal binding residue" evidence="5">
    <location>
        <position position="75"/>
    </location>
    <ligand>
        <name>heme</name>
        <dbReference type="ChEBI" id="CHEBI:30413"/>
    </ligand>
    <ligandPart>
        <name>Fe</name>
        <dbReference type="ChEBI" id="CHEBI:18248"/>
    </ligandPart>
</feature>
<dbReference type="Pfam" id="PF01152">
    <property type="entry name" value="Bac_globin"/>
    <property type="match status" value="1"/>
</dbReference>
<dbReference type="SUPFAM" id="SSF46458">
    <property type="entry name" value="Globin-like"/>
    <property type="match status" value="1"/>
</dbReference>
<dbReference type="EMBL" id="RBKT01000001">
    <property type="protein sequence ID" value="RKR93177.1"/>
    <property type="molecule type" value="Genomic_DNA"/>
</dbReference>
<sequence>MTETEANASSTGEARTGVLPGRPAGEPVDGGSAYQRIGGAVAVQAAVRIFYDRVLADPELAGYFESVEMAGQRRHLALMLTVLLGGPDTYDGRGLTEAHQGLGIPPAHYSRVGGYLVATLEWMDAPADVVDYIRAALERVEPQVVTRGDDPV</sequence>